<dbReference type="SUPFAM" id="SSF47823">
    <property type="entry name" value="lambda integrase-like, N-terminal domain"/>
    <property type="match status" value="1"/>
</dbReference>
<comment type="similarity">
    <text evidence="1">Belongs to the 'phage' integrase family.</text>
</comment>
<dbReference type="Pfam" id="PF00589">
    <property type="entry name" value="Phage_integrase"/>
    <property type="match status" value="1"/>
</dbReference>
<dbReference type="InterPro" id="IPR013762">
    <property type="entry name" value="Integrase-like_cat_sf"/>
</dbReference>
<dbReference type="Gene3D" id="1.10.150.130">
    <property type="match status" value="1"/>
</dbReference>
<evidence type="ECO:0000259" key="6">
    <source>
        <dbReference type="PROSITE" id="PS51898"/>
    </source>
</evidence>
<keyword evidence="3 5" id="KW-0238">DNA-binding</keyword>
<dbReference type="SUPFAM" id="SSF56349">
    <property type="entry name" value="DNA breaking-rejoining enzymes"/>
    <property type="match status" value="1"/>
</dbReference>
<name>A0A0G4B3H5_9BACT</name>
<dbReference type="GO" id="GO:0003677">
    <property type="term" value="F:DNA binding"/>
    <property type="evidence" value="ECO:0007669"/>
    <property type="project" value="UniProtKB-UniRule"/>
</dbReference>
<dbReference type="Proteomes" id="UP000035648">
    <property type="component" value="Chromosome"/>
</dbReference>
<evidence type="ECO:0000256" key="3">
    <source>
        <dbReference type="ARBA" id="ARBA00023125"/>
    </source>
</evidence>
<keyword evidence="2" id="KW-0229">DNA integration</keyword>
<dbReference type="GO" id="GO:0006310">
    <property type="term" value="P:DNA recombination"/>
    <property type="evidence" value="ECO:0007669"/>
    <property type="project" value="UniProtKB-KW"/>
</dbReference>
<dbReference type="InterPro" id="IPR044068">
    <property type="entry name" value="CB"/>
</dbReference>
<proteinExistence type="inferred from homology"/>
<feature type="domain" description="Core-binding (CB)" evidence="7">
    <location>
        <begin position="1"/>
        <end position="89"/>
    </location>
</feature>
<accession>A0A0G4B3H5</accession>
<dbReference type="CDD" id="cd00798">
    <property type="entry name" value="INT_XerDC_C"/>
    <property type="match status" value="1"/>
</dbReference>
<feature type="domain" description="Tyr recombinase" evidence="6">
    <location>
        <begin position="109"/>
        <end position="298"/>
    </location>
</feature>
<dbReference type="Gene3D" id="1.10.443.10">
    <property type="entry name" value="Intergrase catalytic core"/>
    <property type="match status" value="1"/>
</dbReference>
<dbReference type="InterPro" id="IPR004107">
    <property type="entry name" value="Integrase_SAM-like_N"/>
</dbReference>
<dbReference type="InterPro" id="IPR011010">
    <property type="entry name" value="DNA_brk_join_enz"/>
</dbReference>
<evidence type="ECO:0000256" key="5">
    <source>
        <dbReference type="PROSITE-ProRule" id="PRU01248"/>
    </source>
</evidence>
<dbReference type="STRING" id="1618337.UT28_C0001G0316"/>
<protein>
    <submittedName>
        <fullName evidence="8">Putative Tyrosine recombinase xerD</fullName>
    </submittedName>
</protein>
<dbReference type="InterPro" id="IPR010998">
    <property type="entry name" value="Integrase_recombinase_N"/>
</dbReference>
<evidence type="ECO:0000256" key="4">
    <source>
        <dbReference type="ARBA" id="ARBA00023172"/>
    </source>
</evidence>
<dbReference type="KEGG" id="bbgw:UT28_C0001G0316"/>
<dbReference type="PROSITE" id="PS51898">
    <property type="entry name" value="TYR_RECOMBINASE"/>
    <property type="match status" value="1"/>
</dbReference>
<keyword evidence="4" id="KW-0233">DNA recombination</keyword>
<evidence type="ECO:0000256" key="1">
    <source>
        <dbReference type="ARBA" id="ARBA00008857"/>
    </source>
</evidence>
<dbReference type="InterPro" id="IPR002104">
    <property type="entry name" value="Integrase_catalytic"/>
</dbReference>
<dbReference type="PANTHER" id="PTHR30349:SF41">
    <property type="entry name" value="INTEGRASE_RECOMBINASE PROTEIN MJ0367-RELATED"/>
    <property type="match status" value="1"/>
</dbReference>
<dbReference type="PROSITE" id="PS51900">
    <property type="entry name" value="CB"/>
    <property type="match status" value="1"/>
</dbReference>
<evidence type="ECO:0000313" key="8">
    <source>
        <dbReference type="EMBL" id="AKM82125.1"/>
    </source>
</evidence>
<gene>
    <name evidence="8" type="primary">xerD</name>
    <name evidence="8" type="ORF">UT28_C0001G0316</name>
</gene>
<dbReference type="InterPro" id="IPR050090">
    <property type="entry name" value="Tyrosine_recombinase_XerCD"/>
</dbReference>
<evidence type="ECO:0000259" key="7">
    <source>
        <dbReference type="PROSITE" id="PS51900"/>
    </source>
</evidence>
<reference evidence="8 9" key="1">
    <citation type="journal article" date="2015" name="Nature">
        <title>rRNA introns, odd ribosomes, and small enigmatic genomes across a large radiation of phyla.</title>
        <authorList>
            <person name="Brown C.T."/>
            <person name="Hug L.A."/>
            <person name="Thomas B.C."/>
            <person name="Sharon I."/>
            <person name="Castelle C.J."/>
            <person name="Singh A."/>
            <person name="Wilkins M.J."/>
            <person name="Williams K.H."/>
            <person name="Banfield J.F."/>
        </authorList>
    </citation>
    <scope>NUCLEOTIDE SEQUENCE [LARGE SCALE GENOMIC DNA]</scope>
</reference>
<dbReference type="Pfam" id="PF02899">
    <property type="entry name" value="Phage_int_SAM_1"/>
    <property type="match status" value="1"/>
</dbReference>
<dbReference type="PANTHER" id="PTHR30349">
    <property type="entry name" value="PHAGE INTEGRASE-RELATED"/>
    <property type="match status" value="1"/>
</dbReference>
<organism evidence="8 9">
    <name type="scientific">Berkelbacteria bacterium GW2011_GWE1_39_12</name>
    <dbReference type="NCBI Taxonomy" id="1618337"/>
    <lineage>
        <taxon>Bacteria</taxon>
        <taxon>Candidatus Berkelbacteria</taxon>
    </lineage>
</organism>
<evidence type="ECO:0000313" key="9">
    <source>
        <dbReference type="Proteomes" id="UP000035648"/>
    </source>
</evidence>
<dbReference type="GO" id="GO:0015074">
    <property type="term" value="P:DNA integration"/>
    <property type="evidence" value="ECO:0007669"/>
    <property type="project" value="UniProtKB-KW"/>
</dbReference>
<dbReference type="EMBL" id="CP011213">
    <property type="protein sequence ID" value="AKM82125.1"/>
    <property type="molecule type" value="Genomic_DNA"/>
</dbReference>
<dbReference type="AlphaFoldDB" id="A0A0G4B3H5"/>
<evidence type="ECO:0000256" key="2">
    <source>
        <dbReference type="ARBA" id="ARBA00022908"/>
    </source>
</evidence>
<dbReference type="NCBIfam" id="NF040815">
    <property type="entry name" value="recomb_XerA_Arch"/>
    <property type="match status" value="1"/>
</dbReference>
<sequence length="312" mass="35864">MTISSSIIDFLEYMEIEKGRSLASVKNYDRYLRDFAGFAKQNEIIDPEKIDQDIVRKYRLNLNRKEKVISKKTQNYYLIALRSYLKFLNRRGIKSLDANQIELAKSDGRQITFLEVDELDNLLSKPDLSTIQGVRDKAILTLLFSTGLRVSEVANLKKDDINLEKKEFSVKGKGGKVRVVFMDEIARQALKKYVAVRHDPSDYLFIGYGHTNHPNDNIVAKEERITSRSIQRMIKKYAAEAVITKDVTPHVLRHSFATDLLMNGADLRAVQSLLGHSSITTTQIYTHVTDQHLQDVHEAFHGKRQNHQQEDD</sequence>